<evidence type="ECO:0008006" key="3">
    <source>
        <dbReference type="Google" id="ProtNLM"/>
    </source>
</evidence>
<proteinExistence type="predicted"/>
<dbReference type="EMBL" id="AP014564">
    <property type="protein sequence ID" value="BAV95337.1"/>
    <property type="molecule type" value="Genomic_DNA"/>
</dbReference>
<reference evidence="1 2" key="1">
    <citation type="submission" date="2014-03" db="EMBL/GenBank/DDBJ databases">
        <title>complete genome sequence of Flavobacteriaceae bacterium JBKA-6.</title>
        <authorList>
            <person name="Takano T."/>
            <person name="Nakamura Y."/>
            <person name="Takuma S."/>
            <person name="Yasuike M."/>
            <person name="Matsuyama T."/>
            <person name="Sakai T."/>
            <person name="Fujiwara A."/>
            <person name="Kimoto K."/>
            <person name="Fukuda Y."/>
            <person name="Kondo H."/>
            <person name="Hirono I."/>
            <person name="Nakayasu C."/>
        </authorList>
    </citation>
    <scope>NUCLEOTIDE SEQUENCE [LARGE SCALE GENOMIC DNA]</scope>
    <source>
        <strain evidence="1 2">JBKA-6</strain>
    </source>
</reference>
<keyword evidence="2" id="KW-1185">Reference proteome</keyword>
<dbReference type="Pfam" id="PF16125">
    <property type="entry name" value="DUF4837"/>
    <property type="match status" value="1"/>
</dbReference>
<organism evidence="1 2">
    <name type="scientific">Ichthyobacterium seriolicida</name>
    <dbReference type="NCBI Taxonomy" id="242600"/>
    <lineage>
        <taxon>Bacteria</taxon>
        <taxon>Pseudomonadati</taxon>
        <taxon>Bacteroidota</taxon>
        <taxon>Flavobacteriia</taxon>
        <taxon>Flavobacteriales</taxon>
        <taxon>Ichthyobacteriaceae</taxon>
        <taxon>Ichthyobacterium</taxon>
    </lineage>
</organism>
<dbReference type="AlphaFoldDB" id="A0A1J1DZL6"/>
<dbReference type="Proteomes" id="UP000243197">
    <property type="component" value="Chromosome"/>
</dbReference>
<gene>
    <name evidence="1" type="ORF">JBKA6_1324</name>
</gene>
<dbReference type="InterPro" id="IPR032286">
    <property type="entry name" value="DUF4837"/>
</dbReference>
<sequence>MMKYFIILTLLSLISCFDDNSKKDIFLPESVGSTGELVIVIDDDLWNFSIGKTLRKILAKNKKGLPQNEPIFRILKTSENNDIFSKHKNILFVGNTSNEKVVYEKHIDLYAKPQIVQKLNGNDIESLMELIEKNAENIVYNYMDHDIKYLQKNIDESKLYLVPELNRKNIDIKIPNSYFRADSTDNFFWYRKETRKSTFSIMLYIIPITDKVNFQYVNPVYLRDSVTKKNVKSDIVGAYMQIDKAYIPYVDTVDINHKTAVEMRGVWEMKQDFMGGPFVNYLIKDIKNNRVICLDGFIYSPSTPKKNMMLELEAILKTVEIK</sequence>
<dbReference type="KEGG" id="ise:JBKA6_1324"/>
<name>A0A1J1DZL6_9FLAO</name>
<protein>
    <recommendedName>
        <fullName evidence="3">DUF4837 domain-containing protein</fullName>
    </recommendedName>
</protein>
<dbReference type="PROSITE" id="PS51257">
    <property type="entry name" value="PROKAR_LIPOPROTEIN"/>
    <property type="match status" value="1"/>
</dbReference>
<accession>A0A1J1DZL6</accession>
<evidence type="ECO:0000313" key="1">
    <source>
        <dbReference type="EMBL" id="BAV95337.1"/>
    </source>
</evidence>
<evidence type="ECO:0000313" key="2">
    <source>
        <dbReference type="Proteomes" id="UP000243197"/>
    </source>
</evidence>